<dbReference type="Pfam" id="PF02958">
    <property type="entry name" value="EcKL"/>
    <property type="match status" value="1"/>
</dbReference>
<dbReference type="InterPro" id="IPR004119">
    <property type="entry name" value="EcKL"/>
</dbReference>
<dbReference type="PANTHER" id="PTHR11012">
    <property type="entry name" value="PROTEIN KINASE-LIKE DOMAIN-CONTAINING"/>
    <property type="match status" value="1"/>
</dbReference>
<organism evidence="3 4">
    <name type="scientific">Bombyx mandarina</name>
    <name type="common">Wild silk moth</name>
    <name type="synonym">Wild silkworm</name>
    <dbReference type="NCBI Taxonomy" id="7092"/>
    <lineage>
        <taxon>Eukaryota</taxon>
        <taxon>Metazoa</taxon>
        <taxon>Ecdysozoa</taxon>
        <taxon>Arthropoda</taxon>
        <taxon>Hexapoda</taxon>
        <taxon>Insecta</taxon>
        <taxon>Pterygota</taxon>
        <taxon>Neoptera</taxon>
        <taxon>Endopterygota</taxon>
        <taxon>Lepidoptera</taxon>
        <taxon>Glossata</taxon>
        <taxon>Ditrysia</taxon>
        <taxon>Bombycoidea</taxon>
        <taxon>Bombycidae</taxon>
        <taxon>Bombycinae</taxon>
        <taxon>Bombyx</taxon>
    </lineage>
</organism>
<evidence type="ECO:0000313" key="4">
    <source>
        <dbReference type="RefSeq" id="XP_028029207.1"/>
    </source>
</evidence>
<dbReference type="SMART" id="SM00587">
    <property type="entry name" value="CHK"/>
    <property type="match status" value="1"/>
</dbReference>
<reference evidence="4" key="1">
    <citation type="submission" date="2025-08" db="UniProtKB">
        <authorList>
            <consortium name="RefSeq"/>
        </authorList>
    </citation>
    <scope>IDENTIFICATION</scope>
    <source>
        <tissue evidence="4">Silk gland</tissue>
    </source>
</reference>
<evidence type="ECO:0000313" key="3">
    <source>
        <dbReference type="Proteomes" id="UP000504629"/>
    </source>
</evidence>
<feature type="domain" description="CHK kinase-like" evidence="2">
    <location>
        <begin position="144"/>
        <end position="327"/>
    </location>
</feature>
<sequence length="406" mass="46338">MSGGVSAVTPRSVRLNSEPDMTDTEERDRASSVLRDVMLRLHYCVVNELQPLSSGGANYTSLLYRARLQAPGRPDLRLFVKVANMSENVRAHAINSVYDTELLVYEELSKLYRALEEERGVAEPERFVFPALYGARSRRLEEALVLEDLRTSGFSPRDRLRPVDWEYACAAMEQLARLHALGFALQLQAPEQYERLARRVEMRFDLESTGAWSSTVELALAATRPEHRARLQAALASPAARFLHHYTALRRSTLVHADYRTCNLMHRRHQGGALEVRVVDYQTVQRGSPVADVLYFVFTGSDEEFRARHLRPLLDHYLQRLHAALGRLRLDPLTVYSAQDFEYELKEKLPFGLKIAVYTLPVITVEEEDAPELGTDFDSFKVKKTSSRFPARINGIVDDYVRWGLI</sequence>
<name>A0A6J2JJL4_BOMMA</name>
<feature type="region of interest" description="Disordered" evidence="1">
    <location>
        <begin position="1"/>
        <end position="29"/>
    </location>
</feature>
<dbReference type="AlphaFoldDB" id="A0A6J2JJL4"/>
<dbReference type="Gene3D" id="3.90.1200.10">
    <property type="match status" value="1"/>
</dbReference>
<dbReference type="InterPro" id="IPR015897">
    <property type="entry name" value="CHK_kinase-like"/>
</dbReference>
<protein>
    <submittedName>
        <fullName evidence="4">Uncharacterized protein LOC114242303</fullName>
    </submittedName>
</protein>
<dbReference type="SUPFAM" id="SSF56112">
    <property type="entry name" value="Protein kinase-like (PK-like)"/>
    <property type="match status" value="1"/>
</dbReference>
<dbReference type="KEGG" id="bman:114242303"/>
<dbReference type="GeneID" id="114242303"/>
<dbReference type="RefSeq" id="XP_028029207.1">
    <property type="nucleotide sequence ID" value="XM_028173406.1"/>
</dbReference>
<dbReference type="InterPro" id="IPR011009">
    <property type="entry name" value="Kinase-like_dom_sf"/>
</dbReference>
<evidence type="ECO:0000259" key="2">
    <source>
        <dbReference type="SMART" id="SM00587"/>
    </source>
</evidence>
<dbReference type="Proteomes" id="UP000504629">
    <property type="component" value="Unplaced"/>
</dbReference>
<gene>
    <name evidence="4" type="primary">LOC114242303</name>
</gene>
<proteinExistence type="predicted"/>
<accession>A0A6J2JJL4</accession>
<dbReference type="CTD" id="751080"/>
<dbReference type="OrthoDB" id="191037at2759"/>
<dbReference type="PANTHER" id="PTHR11012:SF54">
    <property type="entry name" value="CHK KINASE-LIKE DOMAIN-CONTAINING PROTEIN"/>
    <property type="match status" value="1"/>
</dbReference>
<keyword evidence="3" id="KW-1185">Reference proteome</keyword>
<evidence type="ECO:0000256" key="1">
    <source>
        <dbReference type="SAM" id="MobiDB-lite"/>
    </source>
</evidence>